<dbReference type="InterPro" id="IPR027806">
    <property type="entry name" value="HARBI1_dom"/>
</dbReference>
<dbReference type="PANTHER" id="PTHR34615">
    <property type="entry name" value="PX DOMAIN-CONTAINING PROTEIN"/>
    <property type="match status" value="1"/>
</dbReference>
<dbReference type="PANTHER" id="PTHR34615:SF1">
    <property type="entry name" value="PX DOMAIN-CONTAINING PROTEIN"/>
    <property type="match status" value="1"/>
</dbReference>
<name>A0ABN8NW18_9CNID</name>
<reference evidence="4 5" key="1">
    <citation type="submission" date="2022-05" db="EMBL/GenBank/DDBJ databases">
        <authorList>
            <consortium name="Genoscope - CEA"/>
            <person name="William W."/>
        </authorList>
    </citation>
    <scope>NUCLEOTIDE SEQUENCE [LARGE SCALE GENOMIC DNA]</scope>
</reference>
<protein>
    <recommendedName>
        <fullName evidence="3">DDE Tnp4 domain-containing protein</fullName>
    </recommendedName>
</protein>
<evidence type="ECO:0000313" key="4">
    <source>
        <dbReference type="EMBL" id="CAH3124321.1"/>
    </source>
</evidence>
<evidence type="ECO:0000256" key="2">
    <source>
        <dbReference type="ARBA" id="ARBA00022723"/>
    </source>
</evidence>
<keyword evidence="2" id="KW-0479">Metal-binding</keyword>
<evidence type="ECO:0000256" key="1">
    <source>
        <dbReference type="ARBA" id="ARBA00001968"/>
    </source>
</evidence>
<comment type="caution">
    <text evidence="4">The sequence shown here is derived from an EMBL/GenBank/DDBJ whole genome shotgun (WGS) entry which is preliminary data.</text>
</comment>
<keyword evidence="5" id="KW-1185">Reference proteome</keyword>
<evidence type="ECO:0000313" key="5">
    <source>
        <dbReference type="Proteomes" id="UP001159405"/>
    </source>
</evidence>
<evidence type="ECO:0000259" key="3">
    <source>
        <dbReference type="Pfam" id="PF13359"/>
    </source>
</evidence>
<dbReference type="Pfam" id="PF13359">
    <property type="entry name" value="DDE_Tnp_4"/>
    <property type="match status" value="1"/>
</dbReference>
<accession>A0ABN8NW18</accession>
<dbReference type="Proteomes" id="UP001159405">
    <property type="component" value="Unassembled WGS sequence"/>
</dbReference>
<sequence length="270" mass="30511">GRFSFDELDEAECKAEFRFEKRDLLVLVNVLGIPNQFTCSQRTVSDGMEGLCMVLRRMAYPCRYSDLIPRNGSPLDNCFGFIDGTVRPVCRPGEQQRVLYNGHKRVHALKFQSVVLPSGMIAHMYGPVEGRKHDAGMLADSGLLADLQRNALSLTGQPLCLYGDPAYPLRIHLQCPFRNAVLTPQLQEFNAAMSALRISVEWLFGDIINYFKFLDFKNNLKVGLSSVGKMYLVVAIIRNAHTCLYHNQTSDFFSVDPPTLQDYFVQLALY</sequence>
<gene>
    <name evidence="4" type="ORF">PLOB_00030519</name>
</gene>
<organism evidence="4 5">
    <name type="scientific">Porites lobata</name>
    <dbReference type="NCBI Taxonomy" id="104759"/>
    <lineage>
        <taxon>Eukaryota</taxon>
        <taxon>Metazoa</taxon>
        <taxon>Cnidaria</taxon>
        <taxon>Anthozoa</taxon>
        <taxon>Hexacorallia</taxon>
        <taxon>Scleractinia</taxon>
        <taxon>Fungiina</taxon>
        <taxon>Poritidae</taxon>
        <taxon>Porites</taxon>
    </lineage>
</organism>
<proteinExistence type="predicted"/>
<feature type="non-terminal residue" evidence="4">
    <location>
        <position position="1"/>
    </location>
</feature>
<dbReference type="EMBL" id="CALNXK010000039">
    <property type="protein sequence ID" value="CAH3124321.1"/>
    <property type="molecule type" value="Genomic_DNA"/>
</dbReference>
<comment type="cofactor">
    <cofactor evidence="1">
        <name>a divalent metal cation</name>
        <dbReference type="ChEBI" id="CHEBI:60240"/>
    </cofactor>
</comment>
<feature type="domain" description="DDE Tnp4" evidence="3">
    <location>
        <begin position="82"/>
        <end position="239"/>
    </location>
</feature>